<feature type="region of interest" description="Disordered" evidence="1">
    <location>
        <begin position="144"/>
        <end position="183"/>
    </location>
</feature>
<sequence length="247" mass="28992">MERTKSRSSKVSHQTTTLRKSRRRYDSINSSRCPRLVLFTIYLKEMPTTPGVRTALYADDTAVYVHGANWKEATRLQNHLLKLEQYYRKCKIQINATKTETIIFQHKPRKQKLGIEKKGFPPRLGYPRLPDRPATLNLSLKNEGAPVRPRHTCRSSSATSSQKNHDNPCTNIRSIRKTHHNKLQRTQNKYLRIIHNDHLHQQGTVNLHRKSNIVPVRETQAKLNKQFYEKLLNHPKQENHQQPEHHL</sequence>
<feature type="compositionally biased region" description="Basic residues" evidence="1">
    <location>
        <begin position="1"/>
        <end position="10"/>
    </location>
</feature>
<protein>
    <recommendedName>
        <fullName evidence="3">Reverse transcriptase domain-containing protein</fullName>
    </recommendedName>
</protein>
<evidence type="ECO:0000313" key="2">
    <source>
        <dbReference type="EMBL" id="CAG6638079.1"/>
    </source>
</evidence>
<evidence type="ECO:0008006" key="3">
    <source>
        <dbReference type="Google" id="ProtNLM"/>
    </source>
</evidence>
<proteinExistence type="predicted"/>
<feature type="region of interest" description="Disordered" evidence="1">
    <location>
        <begin position="1"/>
        <end position="25"/>
    </location>
</feature>
<dbReference type="AlphaFoldDB" id="A0A8D8QTI8"/>
<dbReference type="EMBL" id="HBUF01101223">
    <property type="protein sequence ID" value="CAG6638079.1"/>
    <property type="molecule type" value="Transcribed_RNA"/>
</dbReference>
<name>A0A8D8QTI8_9HEMI</name>
<reference evidence="2" key="1">
    <citation type="submission" date="2021-05" db="EMBL/GenBank/DDBJ databases">
        <authorList>
            <person name="Alioto T."/>
            <person name="Alioto T."/>
            <person name="Gomez Garrido J."/>
        </authorList>
    </citation>
    <scope>NUCLEOTIDE SEQUENCE</scope>
</reference>
<organism evidence="2">
    <name type="scientific">Cacopsylla melanoneura</name>
    <dbReference type="NCBI Taxonomy" id="428564"/>
    <lineage>
        <taxon>Eukaryota</taxon>
        <taxon>Metazoa</taxon>
        <taxon>Ecdysozoa</taxon>
        <taxon>Arthropoda</taxon>
        <taxon>Hexapoda</taxon>
        <taxon>Insecta</taxon>
        <taxon>Pterygota</taxon>
        <taxon>Neoptera</taxon>
        <taxon>Paraneoptera</taxon>
        <taxon>Hemiptera</taxon>
        <taxon>Sternorrhyncha</taxon>
        <taxon>Psylloidea</taxon>
        <taxon>Psyllidae</taxon>
        <taxon>Psyllinae</taxon>
        <taxon>Cacopsylla</taxon>
    </lineage>
</organism>
<feature type="compositionally biased region" description="Polar residues" evidence="1">
    <location>
        <begin position="154"/>
        <end position="173"/>
    </location>
</feature>
<evidence type="ECO:0000256" key="1">
    <source>
        <dbReference type="SAM" id="MobiDB-lite"/>
    </source>
</evidence>
<feature type="compositionally biased region" description="Basic residues" evidence="1">
    <location>
        <begin position="174"/>
        <end position="183"/>
    </location>
</feature>
<accession>A0A8D8QTI8</accession>